<organism evidence="10 11">
    <name type="scientific">Vanilla planifolia</name>
    <name type="common">Vanilla</name>
    <dbReference type="NCBI Taxonomy" id="51239"/>
    <lineage>
        <taxon>Eukaryota</taxon>
        <taxon>Viridiplantae</taxon>
        <taxon>Streptophyta</taxon>
        <taxon>Embryophyta</taxon>
        <taxon>Tracheophyta</taxon>
        <taxon>Spermatophyta</taxon>
        <taxon>Magnoliopsida</taxon>
        <taxon>Liliopsida</taxon>
        <taxon>Asparagales</taxon>
        <taxon>Orchidaceae</taxon>
        <taxon>Vanilloideae</taxon>
        <taxon>Vanilleae</taxon>
        <taxon>Vanilla</taxon>
    </lineage>
</organism>
<dbReference type="InterPro" id="IPR002921">
    <property type="entry name" value="Fungal_lipase-type"/>
</dbReference>
<dbReference type="CDD" id="cd00519">
    <property type="entry name" value="Lipase_3"/>
    <property type="match status" value="1"/>
</dbReference>
<gene>
    <name evidence="10" type="ORF">HPP92_008967</name>
</gene>
<evidence type="ECO:0000256" key="4">
    <source>
        <dbReference type="ARBA" id="ARBA00022640"/>
    </source>
</evidence>
<sequence length="406" mass="44906">MAARITMTNIHTSTFSCARTSRRPSPLLASVQRTAAPRLAAAPNSLTLKLSSAEAPKPSPLSLPTMWRDIQGADDWEELLEPLHPLLRREIVRYGELVSACYKAFDLDPSSKRYLNCKYGKTAMLREVGMASAGYRITKYIYANPDIAIPTQSEACPSRWIGYVAVATDEAVARLGRRDVLVSFRGTPGSTLTTPTGRQGRVRLPPLYTSDDSSSRFGSGSCRQQLLSEISKLLSLYRNEETSITLAGHSMGSSLAVLLGYDIAELGLNRSSSGQETPVTVYSYGGPRVGNPAFKSRCEELRVKVLRVVNVNDPVTKMPGVLLNENLFKVLWGKLGLPWSCSCYAHVGVELSLDFFKMMNPACVHDLDAYIGWLKSANAHKDIIESDLFGKFRQFFLSQSQRFEFK</sequence>
<proteinExistence type="inferred from homology"/>
<dbReference type="PANTHER" id="PTHR31403:SF4">
    <property type="entry name" value="PHOSPHOLIPASE A1-IALPHA2, CHLOROPLASTIC"/>
    <property type="match status" value="1"/>
</dbReference>
<dbReference type="GO" id="GO:0016042">
    <property type="term" value="P:lipid catabolic process"/>
    <property type="evidence" value="ECO:0007669"/>
    <property type="project" value="UniProtKB-KW"/>
</dbReference>
<evidence type="ECO:0000313" key="10">
    <source>
        <dbReference type="EMBL" id="KAG0486872.1"/>
    </source>
</evidence>
<evidence type="ECO:0000256" key="3">
    <source>
        <dbReference type="ARBA" id="ARBA00022528"/>
    </source>
</evidence>
<dbReference type="InterPro" id="IPR029058">
    <property type="entry name" value="AB_hydrolase_fold"/>
</dbReference>
<dbReference type="SUPFAM" id="SSF53474">
    <property type="entry name" value="alpha/beta-Hydrolases"/>
    <property type="match status" value="1"/>
</dbReference>
<evidence type="ECO:0000313" key="11">
    <source>
        <dbReference type="Proteomes" id="UP000639772"/>
    </source>
</evidence>
<reference evidence="10 11" key="1">
    <citation type="journal article" date="2020" name="Nat. Food">
        <title>A phased Vanilla planifolia genome enables genetic improvement of flavour and production.</title>
        <authorList>
            <person name="Hasing T."/>
            <person name="Tang H."/>
            <person name="Brym M."/>
            <person name="Khazi F."/>
            <person name="Huang T."/>
            <person name="Chambers A.H."/>
        </authorList>
    </citation>
    <scope>NUCLEOTIDE SEQUENCE [LARGE SCALE GENOMIC DNA]</scope>
    <source>
        <tissue evidence="10">Leaf</tissue>
    </source>
</reference>
<keyword evidence="3" id="KW-0150">Chloroplast</keyword>
<dbReference type="Pfam" id="PF01764">
    <property type="entry name" value="Lipase_3"/>
    <property type="match status" value="1"/>
</dbReference>
<dbReference type="PANTHER" id="PTHR31403">
    <property type="entry name" value="PHOSPHOLIPASE A1-IBETA2, CHLOROPLASTIC"/>
    <property type="match status" value="1"/>
</dbReference>
<evidence type="ECO:0000256" key="5">
    <source>
        <dbReference type="ARBA" id="ARBA00022801"/>
    </source>
</evidence>
<comment type="caution">
    <text evidence="10">The sequence shown here is derived from an EMBL/GenBank/DDBJ whole genome shotgun (WGS) entry which is preliminary data.</text>
</comment>
<evidence type="ECO:0000256" key="7">
    <source>
        <dbReference type="ARBA" id="ARBA00022963"/>
    </source>
</evidence>
<comment type="subcellular location">
    <subcellularLocation>
        <location evidence="1">Plastid</location>
        <location evidence="1">Chloroplast</location>
    </subcellularLocation>
</comment>
<evidence type="ECO:0000256" key="2">
    <source>
        <dbReference type="ARBA" id="ARBA00010701"/>
    </source>
</evidence>
<evidence type="ECO:0000256" key="6">
    <source>
        <dbReference type="ARBA" id="ARBA00022946"/>
    </source>
</evidence>
<dbReference type="AlphaFoldDB" id="A0A835RIU1"/>
<evidence type="ECO:0000259" key="9">
    <source>
        <dbReference type="Pfam" id="PF01764"/>
    </source>
</evidence>
<protein>
    <recommendedName>
        <fullName evidence="9">Fungal lipase-type domain-containing protein</fullName>
    </recommendedName>
</protein>
<dbReference type="Proteomes" id="UP000639772">
    <property type="component" value="Unassembled WGS sequence"/>
</dbReference>
<dbReference type="GO" id="GO:0008970">
    <property type="term" value="F:phospholipase A1 activity"/>
    <property type="evidence" value="ECO:0007669"/>
    <property type="project" value="TreeGrafter"/>
</dbReference>
<dbReference type="OrthoDB" id="426718at2759"/>
<keyword evidence="8" id="KW-0443">Lipid metabolism</keyword>
<feature type="domain" description="Fungal lipase-type" evidence="9">
    <location>
        <begin position="221"/>
        <end position="321"/>
    </location>
</feature>
<evidence type="ECO:0000256" key="8">
    <source>
        <dbReference type="ARBA" id="ARBA00023098"/>
    </source>
</evidence>
<comment type="similarity">
    <text evidence="2">Belongs to the AB hydrolase superfamily. Lipase family.</text>
</comment>
<name>A0A835RIU1_VANPL</name>
<dbReference type="EMBL" id="JADCNM010000004">
    <property type="protein sequence ID" value="KAG0486872.1"/>
    <property type="molecule type" value="Genomic_DNA"/>
</dbReference>
<keyword evidence="6" id="KW-0809">Transit peptide</keyword>
<dbReference type="PROSITE" id="PS51257">
    <property type="entry name" value="PROKAR_LIPOPROTEIN"/>
    <property type="match status" value="1"/>
</dbReference>
<accession>A0A835RIU1</accession>
<dbReference type="GO" id="GO:0009507">
    <property type="term" value="C:chloroplast"/>
    <property type="evidence" value="ECO:0007669"/>
    <property type="project" value="UniProtKB-SubCell"/>
</dbReference>
<evidence type="ECO:0000256" key="1">
    <source>
        <dbReference type="ARBA" id="ARBA00004229"/>
    </source>
</evidence>
<keyword evidence="7" id="KW-0442">Lipid degradation</keyword>
<keyword evidence="4" id="KW-0934">Plastid</keyword>
<keyword evidence="5" id="KW-0378">Hydrolase</keyword>
<dbReference type="Gene3D" id="3.40.50.1820">
    <property type="entry name" value="alpha/beta hydrolase"/>
    <property type="match status" value="2"/>
</dbReference>